<comment type="caution">
    <text evidence="1">The sequence shown here is derived from an EMBL/GenBank/DDBJ whole genome shotgun (WGS) entry which is preliminary data.</text>
</comment>
<gene>
    <name evidence="1" type="ORF">LVIROSA_LOCUS21223</name>
</gene>
<evidence type="ECO:0000313" key="1">
    <source>
        <dbReference type="EMBL" id="CAH1434729.1"/>
    </source>
</evidence>
<evidence type="ECO:0000313" key="2">
    <source>
        <dbReference type="Proteomes" id="UP001157418"/>
    </source>
</evidence>
<protein>
    <submittedName>
        <fullName evidence="1">Uncharacterized protein</fullName>
    </submittedName>
</protein>
<dbReference type="Proteomes" id="UP001157418">
    <property type="component" value="Unassembled WGS sequence"/>
</dbReference>
<accession>A0AAU9N9A9</accession>
<dbReference type="InterPro" id="IPR025886">
    <property type="entry name" value="PP2-like"/>
</dbReference>
<dbReference type="Pfam" id="PF14299">
    <property type="entry name" value="PP2"/>
    <property type="match status" value="1"/>
</dbReference>
<dbReference type="EMBL" id="CAKMRJ010003861">
    <property type="protein sequence ID" value="CAH1434729.1"/>
    <property type="molecule type" value="Genomic_DNA"/>
</dbReference>
<organism evidence="1 2">
    <name type="scientific">Lactuca virosa</name>
    <dbReference type="NCBI Taxonomy" id="75947"/>
    <lineage>
        <taxon>Eukaryota</taxon>
        <taxon>Viridiplantae</taxon>
        <taxon>Streptophyta</taxon>
        <taxon>Embryophyta</taxon>
        <taxon>Tracheophyta</taxon>
        <taxon>Spermatophyta</taxon>
        <taxon>Magnoliopsida</taxon>
        <taxon>eudicotyledons</taxon>
        <taxon>Gunneridae</taxon>
        <taxon>Pentapetalae</taxon>
        <taxon>asterids</taxon>
        <taxon>campanulids</taxon>
        <taxon>Asterales</taxon>
        <taxon>Asteraceae</taxon>
        <taxon>Cichorioideae</taxon>
        <taxon>Cichorieae</taxon>
        <taxon>Lactucinae</taxon>
        <taxon>Lactuca</taxon>
    </lineage>
</organism>
<proteinExistence type="predicted"/>
<sequence length="135" mass="16171">MNWLHEEGSERLCKFRFLYVVLMGTYYSNRHLVANVKTQFLSLDIAYTMNLVFKNLTTNTNSQIYAPFKIKMEDDRRFRNSSVPHVREDGWATTELYQFINKKKENSFRIDFLLEGHREDSVRMYAIEGIEFRPV</sequence>
<keyword evidence="2" id="KW-1185">Reference proteome</keyword>
<dbReference type="AlphaFoldDB" id="A0AAU9N9A9"/>
<reference evidence="1 2" key="1">
    <citation type="submission" date="2022-01" db="EMBL/GenBank/DDBJ databases">
        <authorList>
            <person name="Xiong W."/>
            <person name="Schranz E."/>
        </authorList>
    </citation>
    <scope>NUCLEOTIDE SEQUENCE [LARGE SCALE GENOMIC DNA]</scope>
</reference>
<name>A0AAU9N9A9_9ASTR</name>